<comment type="caution">
    <text evidence="11">The sequence shown here is derived from an EMBL/GenBank/DDBJ whole genome shotgun (WGS) entry which is preliminary data.</text>
</comment>
<evidence type="ECO:0000256" key="6">
    <source>
        <dbReference type="ARBA" id="ARBA00022827"/>
    </source>
</evidence>
<sequence length="357" mass="39198">MPQIRTQSSRTSTEQEDRILLAIQALKNQEISSTREAARRFNVPCTTLRGRLSGHTQRSATRANSHKLTELEEESLERWILSMESRGAAPRPSMVREMADLILQKRGTTSVLSVGQNWATNFLKRRPLLRTRSRSPPSPLDSAMNRVLKACQTTMQSAALLERAVSDLRTANEKLKQERARSREQIPAEADLSVQEVSQLITEPVEAMGDHPPSPRRAASPEDPGVRIVLLDGGPMPRMTVEFQNSKHGTLGADRSLSPKFVATTAVILAAGALHTSKLLELSGIGDKYILNRLGISLVSDQPAVGESLHNNVTSMFPVPLNPHPDSEGICLGFKGVTFAHLDQQEQRSPDEASAVL</sequence>
<keyword evidence="9" id="KW-0175">Coiled coil</keyword>
<dbReference type="GO" id="GO:0016614">
    <property type="term" value="F:oxidoreductase activity, acting on CH-OH group of donors"/>
    <property type="evidence" value="ECO:0007669"/>
    <property type="project" value="InterPro"/>
</dbReference>
<dbReference type="PROSITE" id="PS51253">
    <property type="entry name" value="HTH_CENPB"/>
    <property type="match status" value="1"/>
</dbReference>
<dbReference type="PROSITE" id="PS00624">
    <property type="entry name" value="GMC_OXRED_2"/>
    <property type="match status" value="1"/>
</dbReference>
<evidence type="ECO:0000256" key="2">
    <source>
        <dbReference type="ARBA" id="ARBA00004191"/>
    </source>
</evidence>
<keyword evidence="7" id="KW-0238">DNA-binding</keyword>
<comment type="similarity">
    <text evidence="3">Belongs to the GMC oxidoreductase family.</text>
</comment>
<dbReference type="Pfam" id="PF00732">
    <property type="entry name" value="GMC_oxred_N"/>
    <property type="match status" value="1"/>
</dbReference>
<evidence type="ECO:0000256" key="8">
    <source>
        <dbReference type="ARBA" id="ARBA00023242"/>
    </source>
</evidence>
<protein>
    <recommendedName>
        <fullName evidence="10">HTH CENPB-type domain-containing protein</fullName>
    </recommendedName>
</protein>
<evidence type="ECO:0000256" key="9">
    <source>
        <dbReference type="SAM" id="Coils"/>
    </source>
</evidence>
<dbReference type="InterPro" id="IPR012132">
    <property type="entry name" value="GMC_OxRdtase"/>
</dbReference>
<keyword evidence="4" id="KW-0134">Cell wall</keyword>
<dbReference type="SMART" id="SM00674">
    <property type="entry name" value="CENPB"/>
    <property type="match status" value="1"/>
</dbReference>
<feature type="coiled-coil region" evidence="9">
    <location>
        <begin position="158"/>
        <end position="185"/>
    </location>
</feature>
<reference evidence="12" key="1">
    <citation type="journal article" date="2017" name="Nat. Microbiol.">
        <title>Global analysis of biosynthetic gene clusters reveals vast potential of secondary metabolite production in Penicillium species.</title>
        <authorList>
            <person name="Nielsen J.C."/>
            <person name="Grijseels S."/>
            <person name="Prigent S."/>
            <person name="Ji B."/>
            <person name="Dainat J."/>
            <person name="Nielsen K.F."/>
            <person name="Frisvad J.C."/>
            <person name="Workman M."/>
            <person name="Nielsen J."/>
        </authorList>
    </citation>
    <scope>NUCLEOTIDE SEQUENCE [LARGE SCALE GENOMIC DNA]</scope>
    <source>
        <strain evidence="12">IBT 29525</strain>
    </source>
</reference>
<dbReference type="InterPro" id="IPR036188">
    <property type="entry name" value="FAD/NAD-bd_sf"/>
</dbReference>
<feature type="domain" description="HTH CENPB-type" evidence="10">
    <location>
        <begin position="60"/>
        <end position="132"/>
    </location>
</feature>
<evidence type="ECO:0000259" key="10">
    <source>
        <dbReference type="PROSITE" id="PS51253"/>
    </source>
</evidence>
<dbReference type="SUPFAM" id="SSF46689">
    <property type="entry name" value="Homeodomain-like"/>
    <property type="match status" value="1"/>
</dbReference>
<evidence type="ECO:0000256" key="1">
    <source>
        <dbReference type="ARBA" id="ARBA00001974"/>
    </source>
</evidence>
<dbReference type="PANTHER" id="PTHR11552:SF147">
    <property type="entry name" value="CHOLINE DEHYDROGENASE, MITOCHONDRIAL"/>
    <property type="match status" value="1"/>
</dbReference>
<keyword evidence="5" id="KW-0285">Flavoprotein</keyword>
<dbReference type="InterPro" id="IPR009057">
    <property type="entry name" value="Homeodomain-like_sf"/>
</dbReference>
<proteinExistence type="inferred from homology"/>
<dbReference type="GO" id="GO:0003677">
    <property type="term" value="F:DNA binding"/>
    <property type="evidence" value="ECO:0007669"/>
    <property type="project" value="UniProtKB-KW"/>
</dbReference>
<dbReference type="Gene3D" id="1.10.10.60">
    <property type="entry name" value="Homeodomain-like"/>
    <property type="match status" value="1"/>
</dbReference>
<name>A0A1V6QB71_9EURO</name>
<evidence type="ECO:0000313" key="12">
    <source>
        <dbReference type="Proteomes" id="UP000191612"/>
    </source>
</evidence>
<evidence type="ECO:0000256" key="3">
    <source>
        <dbReference type="ARBA" id="ARBA00010790"/>
    </source>
</evidence>
<evidence type="ECO:0000256" key="4">
    <source>
        <dbReference type="ARBA" id="ARBA00022512"/>
    </source>
</evidence>
<dbReference type="InterPro" id="IPR007889">
    <property type="entry name" value="HTH_Psq"/>
</dbReference>
<dbReference type="PANTHER" id="PTHR11552">
    <property type="entry name" value="GLUCOSE-METHANOL-CHOLINE GMC OXIDOREDUCTASE"/>
    <property type="match status" value="1"/>
</dbReference>
<dbReference type="Proteomes" id="UP000191612">
    <property type="component" value="Unassembled WGS sequence"/>
</dbReference>
<dbReference type="EMBL" id="MDYO01000087">
    <property type="protein sequence ID" value="OQD86465.1"/>
    <property type="molecule type" value="Genomic_DNA"/>
</dbReference>
<comment type="subcellular location">
    <subcellularLocation>
        <location evidence="2">Secreted</location>
        <location evidence="2">Cell wall</location>
    </subcellularLocation>
</comment>
<keyword evidence="4" id="KW-0964">Secreted</keyword>
<dbReference type="Pfam" id="PF05225">
    <property type="entry name" value="HTH_psq"/>
    <property type="match status" value="1"/>
</dbReference>
<dbReference type="Gene3D" id="3.50.50.60">
    <property type="entry name" value="FAD/NAD(P)-binding domain"/>
    <property type="match status" value="1"/>
</dbReference>
<dbReference type="GO" id="GO:0050660">
    <property type="term" value="F:flavin adenine dinucleotide binding"/>
    <property type="evidence" value="ECO:0007669"/>
    <property type="project" value="InterPro"/>
</dbReference>
<dbReference type="Pfam" id="PF03221">
    <property type="entry name" value="HTH_Tnp_Tc5"/>
    <property type="match status" value="1"/>
</dbReference>
<dbReference type="InterPro" id="IPR000172">
    <property type="entry name" value="GMC_OxRdtase_N"/>
</dbReference>
<gene>
    <name evidence="11" type="ORF">PENSOL_c087G04879</name>
</gene>
<keyword evidence="6" id="KW-0274">FAD</keyword>
<accession>A0A1V6QB71</accession>
<evidence type="ECO:0000256" key="5">
    <source>
        <dbReference type="ARBA" id="ARBA00022630"/>
    </source>
</evidence>
<keyword evidence="8" id="KW-0539">Nucleus</keyword>
<evidence type="ECO:0000313" key="11">
    <source>
        <dbReference type="EMBL" id="OQD86465.1"/>
    </source>
</evidence>
<keyword evidence="12" id="KW-1185">Reference proteome</keyword>
<comment type="cofactor">
    <cofactor evidence="1">
        <name>FAD</name>
        <dbReference type="ChEBI" id="CHEBI:57692"/>
    </cofactor>
</comment>
<organism evidence="11 12">
    <name type="scientific">Penicillium solitum</name>
    <dbReference type="NCBI Taxonomy" id="60172"/>
    <lineage>
        <taxon>Eukaryota</taxon>
        <taxon>Fungi</taxon>
        <taxon>Dikarya</taxon>
        <taxon>Ascomycota</taxon>
        <taxon>Pezizomycotina</taxon>
        <taxon>Eurotiomycetes</taxon>
        <taxon>Eurotiomycetidae</taxon>
        <taxon>Eurotiales</taxon>
        <taxon>Aspergillaceae</taxon>
        <taxon>Penicillium</taxon>
    </lineage>
</organism>
<dbReference type="SUPFAM" id="SSF51905">
    <property type="entry name" value="FAD/NAD(P)-binding domain"/>
    <property type="match status" value="1"/>
</dbReference>
<dbReference type="AlphaFoldDB" id="A0A1V6QB71"/>
<evidence type="ECO:0000256" key="7">
    <source>
        <dbReference type="ARBA" id="ARBA00023125"/>
    </source>
</evidence>
<dbReference type="InterPro" id="IPR006600">
    <property type="entry name" value="HTH_CenpB_DNA-bd_dom"/>
</dbReference>